<sequence length="300" mass="33291">MMQKIGFQMSWFSVLELAFLLLFANPLIAQQPTKIPPIGACNGLKDANLLKDAGFVFAEEGVPNFLQMDLSEAQFDSLLAVAPKPAMPVQALIYFLPGKLKSVGTEADHEGILEYAEIVFRRAKKRGVGMVVFGSGGSRRIPDGFSYEKAWEQMRELCVRLAPLAAKHQVVLVLESLNSKECNFITTLAEAGKMVQEVNHPNFRLLADLYHMKTENEGPESIQQYGSLIKHVHIAEREGRAAPGIHDEDFVPYFKALQDAGYQGGISLENNWGDMASEAPQAVKTIREQWLKAVQSKSLK</sequence>
<dbReference type="InterPro" id="IPR036237">
    <property type="entry name" value="Xyl_isomerase-like_sf"/>
</dbReference>
<dbReference type="InterPro" id="IPR013022">
    <property type="entry name" value="Xyl_isomerase-like_TIM-brl"/>
</dbReference>
<dbReference type="Proteomes" id="UP001201449">
    <property type="component" value="Unassembled WGS sequence"/>
</dbReference>
<gene>
    <name evidence="3" type="ORF">L0U89_09400</name>
</gene>
<evidence type="ECO:0000259" key="2">
    <source>
        <dbReference type="Pfam" id="PF01261"/>
    </source>
</evidence>
<dbReference type="SUPFAM" id="SSF51658">
    <property type="entry name" value="Xylose isomerase-like"/>
    <property type="match status" value="1"/>
</dbReference>
<dbReference type="PANTHER" id="PTHR43489:SF7">
    <property type="entry name" value="3-DEHYDRO-D-GULOSIDE 4-EPIMERASE-RELATED"/>
    <property type="match status" value="1"/>
</dbReference>
<dbReference type="RefSeq" id="WP_234861275.1">
    <property type="nucleotide sequence ID" value="NZ_JAKEVZ010000006.1"/>
</dbReference>
<organism evidence="3 4">
    <name type="scientific">Mariniradius sediminis</name>
    <dbReference type="NCBI Taxonomy" id="2909237"/>
    <lineage>
        <taxon>Bacteria</taxon>
        <taxon>Pseudomonadati</taxon>
        <taxon>Bacteroidota</taxon>
        <taxon>Cytophagia</taxon>
        <taxon>Cytophagales</taxon>
        <taxon>Cyclobacteriaceae</taxon>
        <taxon>Mariniradius</taxon>
    </lineage>
</organism>
<dbReference type="InterPro" id="IPR050417">
    <property type="entry name" value="Sugar_Epim/Isomerase"/>
</dbReference>
<reference evidence="3 4" key="1">
    <citation type="submission" date="2022-01" db="EMBL/GenBank/DDBJ databases">
        <title>Mariniradius saccharolyticus sp. nov., isolated from sediment of a river.</title>
        <authorList>
            <person name="Liu H."/>
        </authorList>
    </citation>
    <scope>NUCLEOTIDE SEQUENCE [LARGE SCALE GENOMIC DNA]</scope>
    <source>
        <strain evidence="3 4">RY-2</strain>
    </source>
</reference>
<dbReference type="PANTHER" id="PTHR43489">
    <property type="entry name" value="ISOMERASE"/>
    <property type="match status" value="1"/>
</dbReference>
<feature type="domain" description="Xylose isomerase-like TIM barrel" evidence="2">
    <location>
        <begin position="49"/>
        <end position="285"/>
    </location>
</feature>
<protein>
    <submittedName>
        <fullName evidence="3">Sugar phosphate isomerase/epimerase</fullName>
    </submittedName>
</protein>
<comment type="caution">
    <text evidence="3">The sequence shown here is derived from an EMBL/GenBank/DDBJ whole genome shotgun (WGS) entry which is preliminary data.</text>
</comment>
<keyword evidence="4" id="KW-1185">Reference proteome</keyword>
<evidence type="ECO:0000313" key="4">
    <source>
        <dbReference type="Proteomes" id="UP001201449"/>
    </source>
</evidence>
<accession>A0ABS9BWL9</accession>
<evidence type="ECO:0000256" key="1">
    <source>
        <dbReference type="ARBA" id="ARBA00023235"/>
    </source>
</evidence>
<evidence type="ECO:0000313" key="3">
    <source>
        <dbReference type="EMBL" id="MCF1751283.1"/>
    </source>
</evidence>
<dbReference type="Pfam" id="PF01261">
    <property type="entry name" value="AP_endonuc_2"/>
    <property type="match status" value="1"/>
</dbReference>
<keyword evidence="1 3" id="KW-0413">Isomerase</keyword>
<dbReference type="Gene3D" id="3.20.20.150">
    <property type="entry name" value="Divalent-metal-dependent TIM barrel enzymes"/>
    <property type="match status" value="1"/>
</dbReference>
<dbReference type="GO" id="GO:0016853">
    <property type="term" value="F:isomerase activity"/>
    <property type="evidence" value="ECO:0007669"/>
    <property type="project" value="UniProtKB-KW"/>
</dbReference>
<dbReference type="EMBL" id="JAKEVZ010000006">
    <property type="protein sequence ID" value="MCF1751283.1"/>
    <property type="molecule type" value="Genomic_DNA"/>
</dbReference>
<proteinExistence type="predicted"/>
<name>A0ABS9BWL9_9BACT</name>